<dbReference type="EMBL" id="WSFT01000008">
    <property type="protein sequence ID" value="MBS4536992.1"/>
    <property type="molecule type" value="Genomic_DNA"/>
</dbReference>
<protein>
    <submittedName>
        <fullName evidence="2">GNAT family N-acetyltransferase</fullName>
        <ecNumber evidence="2">2.3.1.-</ecNumber>
    </submittedName>
</protein>
<keyword evidence="2" id="KW-0808">Transferase</keyword>
<dbReference type="GO" id="GO:0016747">
    <property type="term" value="F:acyltransferase activity, transferring groups other than amino-acyl groups"/>
    <property type="evidence" value="ECO:0007669"/>
    <property type="project" value="InterPro"/>
</dbReference>
<reference evidence="2" key="1">
    <citation type="submission" date="2019-12" db="EMBL/GenBank/DDBJ databases">
        <title>Clostridiaceae gen. nov. sp. nov., isolated from sediment in Xinjiang, China.</title>
        <authorList>
            <person name="Zhang R."/>
        </authorList>
    </citation>
    <scope>NUCLEOTIDE SEQUENCE</scope>
    <source>
        <strain evidence="2">D2Q-11</strain>
    </source>
</reference>
<evidence type="ECO:0000313" key="2">
    <source>
        <dbReference type="EMBL" id="MBS4536992.1"/>
    </source>
</evidence>
<keyword evidence="3" id="KW-1185">Reference proteome</keyword>
<gene>
    <name evidence="2" type="ORF">GOQ27_00875</name>
</gene>
<dbReference type="InterPro" id="IPR013653">
    <property type="entry name" value="GCN5-like_dom"/>
</dbReference>
<dbReference type="InterPro" id="IPR016181">
    <property type="entry name" value="Acyl_CoA_acyltransferase"/>
</dbReference>
<evidence type="ECO:0000313" key="3">
    <source>
        <dbReference type="Proteomes" id="UP000724672"/>
    </source>
</evidence>
<accession>A0A942Z5Y6</accession>
<organism evidence="2 3">
    <name type="scientific">Anaeromonas frigoriresistens</name>
    <dbReference type="NCBI Taxonomy" id="2683708"/>
    <lineage>
        <taxon>Bacteria</taxon>
        <taxon>Bacillati</taxon>
        <taxon>Bacillota</taxon>
        <taxon>Tissierellia</taxon>
        <taxon>Tissierellales</taxon>
        <taxon>Thermohalobacteraceae</taxon>
        <taxon>Anaeromonas</taxon>
    </lineage>
</organism>
<name>A0A942Z5Y6_9FIRM</name>
<comment type="caution">
    <text evidence="2">The sequence shown here is derived from an EMBL/GenBank/DDBJ whole genome shotgun (WGS) entry which is preliminary data.</text>
</comment>
<dbReference type="SUPFAM" id="SSF55729">
    <property type="entry name" value="Acyl-CoA N-acyltransferases (Nat)"/>
    <property type="match status" value="1"/>
</dbReference>
<dbReference type="Pfam" id="PF08445">
    <property type="entry name" value="FR47"/>
    <property type="match status" value="1"/>
</dbReference>
<feature type="domain" description="GCN5-related N-acetyltransferase Rv2170-like" evidence="1">
    <location>
        <begin position="2"/>
        <end position="57"/>
    </location>
</feature>
<proteinExistence type="predicted"/>
<dbReference type="Proteomes" id="UP000724672">
    <property type="component" value="Unassembled WGS sequence"/>
</dbReference>
<keyword evidence="2" id="KW-0012">Acyltransferase</keyword>
<dbReference type="AlphaFoldDB" id="A0A942Z5Y6"/>
<sequence length="66" mass="7710">MDFQEQGYGKTSLLKLINFIKYDHNGKQLYTSVKPQNKIAKTLYESVGFRKTGEIKWNEEILVVDI</sequence>
<dbReference type="EC" id="2.3.1.-" evidence="2"/>
<evidence type="ECO:0000259" key="1">
    <source>
        <dbReference type="Pfam" id="PF08445"/>
    </source>
</evidence>
<dbReference type="Gene3D" id="3.40.630.30">
    <property type="match status" value="1"/>
</dbReference>